<evidence type="ECO:0008006" key="3">
    <source>
        <dbReference type="Google" id="ProtNLM"/>
    </source>
</evidence>
<dbReference type="Proteomes" id="UP000001349">
    <property type="component" value="Chromosome"/>
</dbReference>
<dbReference type="AlphaFoldDB" id="B8I0A5"/>
<protein>
    <recommendedName>
        <fullName evidence="3">AAA domain-containing protein</fullName>
    </recommendedName>
</protein>
<proteinExistence type="predicted"/>
<dbReference type="eggNOG" id="COG0455">
    <property type="taxonomic scope" value="Bacteria"/>
</dbReference>
<dbReference type="EMBL" id="CP001348">
    <property type="protein sequence ID" value="ACL77431.1"/>
    <property type="molecule type" value="Genomic_DNA"/>
</dbReference>
<gene>
    <name evidence="1" type="ordered locus">Ccel_3140</name>
</gene>
<dbReference type="OrthoDB" id="2081152at2"/>
<dbReference type="KEGG" id="cce:Ccel_3140"/>
<name>B8I0A5_RUMCH</name>
<keyword evidence="2" id="KW-1185">Reference proteome</keyword>
<evidence type="ECO:0000313" key="1">
    <source>
        <dbReference type="EMBL" id="ACL77431.1"/>
    </source>
</evidence>
<dbReference type="HOGENOM" id="CLU_711171_0_0_9"/>
<dbReference type="STRING" id="394503.Ccel_3140"/>
<sequence length="388" mass="44167">MNTVTLITNDIDLYNVFSNSKLFSEVNIASSLDEKIEYDYLVISDRICNINELIQSVEKGIRAKKITYLLSSAKGSQSGYSSLTALLKSHGISILPPKLTESQLLLRFCEIINLQERKTNNVVVLFGADSKVGTTLTALSIAENMAEQSEGNIAFLNMSGHLSYTYVENYEGKGMDSIRSKVFNKILSKDELREAMVRSRELKNLYMLPPCKTLIDFKYYKTDHIEYVIDMASKIFDAVIVDAGWYPHNELYFGAINSTPNRYMVTTPQQSSLYSHRIIKQQALDEYGITERKNNAEKRDTPNNILLIVNKQSDGISSNVTKEYDMVFAVSLPYIPNASYLTDIQNKSLRGLSRHYDRQLDKLTNVMALQIEYKLQQKQKVKNIFSRG</sequence>
<evidence type="ECO:0000313" key="2">
    <source>
        <dbReference type="Proteomes" id="UP000001349"/>
    </source>
</evidence>
<reference evidence="1 2" key="1">
    <citation type="submission" date="2009-01" db="EMBL/GenBank/DDBJ databases">
        <title>Complete sequence of Clostridium cellulolyticum H10.</title>
        <authorList>
            <consortium name="US DOE Joint Genome Institute"/>
            <person name="Lucas S."/>
            <person name="Copeland A."/>
            <person name="Lapidus A."/>
            <person name="Glavina del Rio T."/>
            <person name="Dalin E."/>
            <person name="Tice H."/>
            <person name="Bruce D."/>
            <person name="Goodwin L."/>
            <person name="Pitluck S."/>
            <person name="Chertkov O."/>
            <person name="Saunders E."/>
            <person name="Brettin T."/>
            <person name="Detter J.C."/>
            <person name="Han C."/>
            <person name="Larimer F."/>
            <person name="Land M."/>
            <person name="Hauser L."/>
            <person name="Kyrpides N."/>
            <person name="Ivanova N."/>
            <person name="Zhou J."/>
            <person name="Richardson P."/>
        </authorList>
    </citation>
    <scope>NUCLEOTIDE SEQUENCE [LARGE SCALE GENOMIC DNA]</scope>
    <source>
        <strain evidence="2">ATCC 35319 / DSM 5812 / JCM 6584 / H10</strain>
    </source>
</reference>
<accession>B8I0A5</accession>
<dbReference type="RefSeq" id="WP_015926489.1">
    <property type="nucleotide sequence ID" value="NC_011898.1"/>
</dbReference>
<organism evidence="1 2">
    <name type="scientific">Ruminiclostridium cellulolyticum (strain ATCC 35319 / DSM 5812 / JCM 6584 / H10)</name>
    <name type="common">Clostridium cellulolyticum</name>
    <dbReference type="NCBI Taxonomy" id="394503"/>
    <lineage>
        <taxon>Bacteria</taxon>
        <taxon>Bacillati</taxon>
        <taxon>Bacillota</taxon>
        <taxon>Clostridia</taxon>
        <taxon>Eubacteriales</taxon>
        <taxon>Oscillospiraceae</taxon>
        <taxon>Ruminiclostridium</taxon>
    </lineage>
</organism>
<dbReference type="SUPFAM" id="SSF52540">
    <property type="entry name" value="P-loop containing nucleoside triphosphate hydrolases"/>
    <property type="match status" value="1"/>
</dbReference>
<dbReference type="InterPro" id="IPR027417">
    <property type="entry name" value="P-loop_NTPase"/>
</dbReference>
<dbReference type="Gene3D" id="3.40.50.300">
    <property type="entry name" value="P-loop containing nucleotide triphosphate hydrolases"/>
    <property type="match status" value="1"/>
</dbReference>